<protein>
    <submittedName>
        <fullName evidence="2">Uncharacterized protein</fullName>
    </submittedName>
</protein>
<name>A0ABR2WK81_9FUNG</name>
<feature type="non-terminal residue" evidence="2">
    <location>
        <position position="168"/>
    </location>
</feature>
<sequence length="168" mass="18909">MSGFENLIKGGADCSGGNPMSGLMKRFEKDRSIHQDRFEPDFAEQGTSRSAFRGGQANRPVQPIEQDFTNEFLREGKQENTFDAYNFNQLNHELDTIHGGLKPGPSNDWAEDFIAHGDNFSHGVDPQFAEFERVYGQHQHREQGGWDAEFARYEAQTGSAHPLTTEDA</sequence>
<accession>A0ABR2WK81</accession>
<keyword evidence="3" id="KW-1185">Reference proteome</keyword>
<evidence type="ECO:0000313" key="2">
    <source>
        <dbReference type="EMBL" id="KAK9761925.1"/>
    </source>
</evidence>
<feature type="compositionally biased region" description="Basic and acidic residues" evidence="1">
    <location>
        <begin position="25"/>
        <end position="40"/>
    </location>
</feature>
<reference evidence="2 3" key="1">
    <citation type="submission" date="2023-04" db="EMBL/GenBank/DDBJ databases">
        <title>Genome of Basidiobolus ranarum AG-B5.</title>
        <authorList>
            <person name="Stajich J.E."/>
            <person name="Carter-House D."/>
            <person name="Gryganskyi A."/>
        </authorList>
    </citation>
    <scope>NUCLEOTIDE SEQUENCE [LARGE SCALE GENOMIC DNA]</scope>
    <source>
        <strain evidence="2 3">AG-B5</strain>
    </source>
</reference>
<feature type="region of interest" description="Disordered" evidence="1">
    <location>
        <begin position="1"/>
        <end position="66"/>
    </location>
</feature>
<evidence type="ECO:0000256" key="1">
    <source>
        <dbReference type="SAM" id="MobiDB-lite"/>
    </source>
</evidence>
<gene>
    <name evidence="2" type="ORF">K7432_012795</name>
</gene>
<dbReference type="Proteomes" id="UP001479436">
    <property type="component" value="Unassembled WGS sequence"/>
</dbReference>
<comment type="caution">
    <text evidence="2">The sequence shown here is derived from an EMBL/GenBank/DDBJ whole genome shotgun (WGS) entry which is preliminary data.</text>
</comment>
<dbReference type="EMBL" id="JASJQH010001161">
    <property type="protein sequence ID" value="KAK9761925.1"/>
    <property type="molecule type" value="Genomic_DNA"/>
</dbReference>
<proteinExistence type="predicted"/>
<evidence type="ECO:0000313" key="3">
    <source>
        <dbReference type="Proteomes" id="UP001479436"/>
    </source>
</evidence>
<organism evidence="2 3">
    <name type="scientific">Basidiobolus ranarum</name>
    <dbReference type="NCBI Taxonomy" id="34480"/>
    <lineage>
        <taxon>Eukaryota</taxon>
        <taxon>Fungi</taxon>
        <taxon>Fungi incertae sedis</taxon>
        <taxon>Zoopagomycota</taxon>
        <taxon>Entomophthoromycotina</taxon>
        <taxon>Basidiobolomycetes</taxon>
        <taxon>Basidiobolales</taxon>
        <taxon>Basidiobolaceae</taxon>
        <taxon>Basidiobolus</taxon>
    </lineage>
</organism>